<protein>
    <submittedName>
        <fullName evidence="2">Uncharacterized protein</fullName>
    </submittedName>
</protein>
<reference evidence="2 3" key="1">
    <citation type="journal article" date="2012" name="Genome Biol.">
        <title>Sequencing three crocodilian genomes to illuminate the evolution of archosaurs and amniotes.</title>
        <authorList>
            <person name="St John J.A."/>
            <person name="Braun E.L."/>
            <person name="Isberg S.R."/>
            <person name="Miles L.G."/>
            <person name="Chong A.Y."/>
            <person name="Gongora J."/>
            <person name="Dalzell P."/>
            <person name="Moran C."/>
            <person name="Bed'hom B."/>
            <person name="Abzhanov A."/>
            <person name="Burgess S.C."/>
            <person name="Cooksey A.M."/>
            <person name="Castoe T.A."/>
            <person name="Crawford N.G."/>
            <person name="Densmore L.D."/>
            <person name="Drew J.C."/>
            <person name="Edwards S.V."/>
            <person name="Faircloth B.C."/>
            <person name="Fujita M.K."/>
            <person name="Greenwold M.J."/>
            <person name="Hoffmann F.G."/>
            <person name="Howard J.M."/>
            <person name="Iguchi T."/>
            <person name="Janes D.E."/>
            <person name="Khan S.Y."/>
            <person name="Kohno S."/>
            <person name="de Koning A.J."/>
            <person name="Lance S.L."/>
            <person name="McCarthy F.M."/>
            <person name="McCormack J.E."/>
            <person name="Merchant M.E."/>
            <person name="Peterson D.G."/>
            <person name="Pollock D.D."/>
            <person name="Pourmand N."/>
            <person name="Raney B.J."/>
            <person name="Roessler K.A."/>
            <person name="Sanford J.R."/>
            <person name="Sawyer R.H."/>
            <person name="Schmidt C.J."/>
            <person name="Triplett E.W."/>
            <person name="Tuberville T.D."/>
            <person name="Venegas-Anaya M."/>
            <person name="Howard J.T."/>
            <person name="Jarvis E.D."/>
            <person name="Guillette L.J.Jr."/>
            <person name="Glenn T.C."/>
            <person name="Green R.E."/>
            <person name="Ray D.A."/>
        </authorList>
    </citation>
    <scope>NUCLEOTIDE SEQUENCE [LARGE SCALE GENOMIC DNA]</scope>
    <source>
        <strain evidence="2">KSC_2009_1</strain>
    </source>
</reference>
<name>A0A151MRS0_ALLMI</name>
<dbReference type="AlphaFoldDB" id="A0A151MRS0"/>
<evidence type="ECO:0000256" key="1">
    <source>
        <dbReference type="SAM" id="MobiDB-lite"/>
    </source>
</evidence>
<comment type="caution">
    <text evidence="2">The sequence shown here is derived from an EMBL/GenBank/DDBJ whole genome shotgun (WGS) entry which is preliminary data.</text>
</comment>
<sequence length="68" mass="7292">MEVQAAVSRSRRPLDYTLPAQTGRGRESLPVCRDPESLCCQDQSSRIRGDAAADAGPDFRVASSSAQP</sequence>
<evidence type="ECO:0000313" key="3">
    <source>
        <dbReference type="Proteomes" id="UP000050525"/>
    </source>
</evidence>
<evidence type="ECO:0000313" key="2">
    <source>
        <dbReference type="EMBL" id="KYO27222.1"/>
    </source>
</evidence>
<feature type="region of interest" description="Disordered" evidence="1">
    <location>
        <begin position="1"/>
        <end position="68"/>
    </location>
</feature>
<organism evidence="2 3">
    <name type="scientific">Alligator mississippiensis</name>
    <name type="common">American alligator</name>
    <dbReference type="NCBI Taxonomy" id="8496"/>
    <lineage>
        <taxon>Eukaryota</taxon>
        <taxon>Metazoa</taxon>
        <taxon>Chordata</taxon>
        <taxon>Craniata</taxon>
        <taxon>Vertebrata</taxon>
        <taxon>Euteleostomi</taxon>
        <taxon>Archelosauria</taxon>
        <taxon>Archosauria</taxon>
        <taxon>Crocodylia</taxon>
        <taxon>Alligatoridae</taxon>
        <taxon>Alligatorinae</taxon>
        <taxon>Alligator</taxon>
    </lineage>
</organism>
<dbReference type="EMBL" id="AKHW03005250">
    <property type="protein sequence ID" value="KYO27222.1"/>
    <property type="molecule type" value="Genomic_DNA"/>
</dbReference>
<proteinExistence type="predicted"/>
<keyword evidence="3" id="KW-1185">Reference proteome</keyword>
<accession>A0A151MRS0</accession>
<gene>
    <name evidence="2" type="ORF">Y1Q_0011175</name>
</gene>
<dbReference type="Proteomes" id="UP000050525">
    <property type="component" value="Unassembled WGS sequence"/>
</dbReference>